<accession>A0A1T4JXG4</accession>
<dbReference type="Pfam" id="PF01782">
    <property type="entry name" value="RimM"/>
    <property type="match status" value="1"/>
</dbReference>
<dbReference type="AlphaFoldDB" id="A0A1T4JXG4"/>
<reference evidence="8 9" key="1">
    <citation type="submission" date="2017-02" db="EMBL/GenBank/DDBJ databases">
        <authorList>
            <person name="Peterson S.W."/>
        </authorList>
    </citation>
    <scope>NUCLEOTIDE SEQUENCE [LARGE SCALE GENOMIC DNA]</scope>
    <source>
        <strain evidence="8 9">DSM 15102</strain>
    </source>
</reference>
<organism evidence="8 9">
    <name type="scientific">Garciella nitratireducens DSM 15102</name>
    <dbReference type="NCBI Taxonomy" id="1121911"/>
    <lineage>
        <taxon>Bacteria</taxon>
        <taxon>Bacillati</taxon>
        <taxon>Bacillota</taxon>
        <taxon>Clostridia</taxon>
        <taxon>Eubacteriales</taxon>
        <taxon>Eubacteriaceae</taxon>
        <taxon>Garciella</taxon>
    </lineage>
</organism>
<evidence type="ECO:0000259" key="6">
    <source>
        <dbReference type="Pfam" id="PF01782"/>
    </source>
</evidence>
<protein>
    <recommendedName>
        <fullName evidence="5">Ribosome maturation factor RimM</fullName>
    </recommendedName>
</protein>
<evidence type="ECO:0000313" key="9">
    <source>
        <dbReference type="Proteomes" id="UP000196365"/>
    </source>
</evidence>
<dbReference type="SUPFAM" id="SSF50447">
    <property type="entry name" value="Translation proteins"/>
    <property type="match status" value="1"/>
</dbReference>
<dbReference type="Proteomes" id="UP000196365">
    <property type="component" value="Unassembled WGS sequence"/>
</dbReference>
<dbReference type="GO" id="GO:0043022">
    <property type="term" value="F:ribosome binding"/>
    <property type="evidence" value="ECO:0007669"/>
    <property type="project" value="InterPro"/>
</dbReference>
<feature type="domain" description="Ribosome maturation factor RimM PRC barrel" evidence="7">
    <location>
        <begin position="100"/>
        <end position="166"/>
    </location>
</feature>
<dbReference type="NCBIfam" id="TIGR02273">
    <property type="entry name" value="16S_RimM"/>
    <property type="match status" value="1"/>
</dbReference>
<keyword evidence="2 5" id="KW-0690">Ribosome biogenesis</keyword>
<evidence type="ECO:0000313" key="8">
    <source>
        <dbReference type="EMBL" id="SJZ34962.1"/>
    </source>
</evidence>
<evidence type="ECO:0000256" key="1">
    <source>
        <dbReference type="ARBA" id="ARBA00022490"/>
    </source>
</evidence>
<comment type="subcellular location">
    <subcellularLocation>
        <location evidence="5">Cytoplasm</location>
    </subcellularLocation>
</comment>
<dbReference type="PANTHER" id="PTHR33692:SF1">
    <property type="entry name" value="RIBOSOME MATURATION FACTOR RIMM"/>
    <property type="match status" value="1"/>
</dbReference>
<comment type="similarity">
    <text evidence="5">Belongs to the RimM family.</text>
</comment>
<dbReference type="Gene3D" id="2.40.30.60">
    <property type="entry name" value="RimM"/>
    <property type="match status" value="1"/>
</dbReference>
<dbReference type="InterPro" id="IPR056792">
    <property type="entry name" value="PRC_RimM"/>
</dbReference>
<proteinExistence type="inferred from homology"/>
<name>A0A1T4JXG4_9FIRM</name>
<dbReference type="InterPro" id="IPR002676">
    <property type="entry name" value="RimM_N"/>
</dbReference>
<evidence type="ECO:0000256" key="2">
    <source>
        <dbReference type="ARBA" id="ARBA00022517"/>
    </source>
</evidence>
<dbReference type="InterPro" id="IPR009000">
    <property type="entry name" value="Transl_B-barrel_sf"/>
</dbReference>
<dbReference type="HAMAP" id="MF_00014">
    <property type="entry name" value="Ribosome_mat_RimM"/>
    <property type="match status" value="1"/>
</dbReference>
<comment type="domain">
    <text evidence="5">The PRC barrel domain binds ribosomal protein uS19.</text>
</comment>
<evidence type="ECO:0000256" key="3">
    <source>
        <dbReference type="ARBA" id="ARBA00022552"/>
    </source>
</evidence>
<comment type="subunit">
    <text evidence="5">Binds ribosomal protein uS19.</text>
</comment>
<dbReference type="SUPFAM" id="SSF50346">
    <property type="entry name" value="PRC-barrel domain"/>
    <property type="match status" value="1"/>
</dbReference>
<dbReference type="GO" id="GO:0042274">
    <property type="term" value="P:ribosomal small subunit biogenesis"/>
    <property type="evidence" value="ECO:0007669"/>
    <property type="project" value="UniProtKB-UniRule"/>
</dbReference>
<dbReference type="GO" id="GO:0005737">
    <property type="term" value="C:cytoplasm"/>
    <property type="evidence" value="ECO:0007669"/>
    <property type="project" value="UniProtKB-SubCell"/>
</dbReference>
<sequence>MEKFLRVGKIINVHGIKGEVKILPLTDHIERFFTLKIVYLEKESFNRLLTIQNIRIHKNLVLVKFKEITTRDQAEKLKDSFIDIRREDAIKLSKDQYFISDLIGVLVYSIQGKKIGIIKEVLQIAPTDIYVIDIGDREILVPALKEIFQEIDIYKKIAKADIPKDLMNL</sequence>
<dbReference type="InterPro" id="IPR011961">
    <property type="entry name" value="RimM"/>
</dbReference>
<feature type="domain" description="RimM N-terminal" evidence="6">
    <location>
        <begin position="7"/>
        <end position="88"/>
    </location>
</feature>
<comment type="function">
    <text evidence="5">An accessory protein needed during the final step in the assembly of 30S ribosomal subunit, possibly for assembly of the head region. Essential for efficient processing of 16S rRNA. May be needed both before and after RbfA during the maturation of 16S rRNA. It has affinity for free ribosomal 30S subunits but not for 70S ribosomes.</text>
</comment>
<keyword evidence="3 5" id="KW-0698">rRNA processing</keyword>
<evidence type="ECO:0000256" key="4">
    <source>
        <dbReference type="ARBA" id="ARBA00023186"/>
    </source>
</evidence>
<dbReference type="InterPro" id="IPR036976">
    <property type="entry name" value="RimM_N_sf"/>
</dbReference>
<dbReference type="InterPro" id="IPR011033">
    <property type="entry name" value="PRC_barrel-like_sf"/>
</dbReference>
<dbReference type="OrthoDB" id="9810331at2"/>
<keyword evidence="1 5" id="KW-0963">Cytoplasm</keyword>
<dbReference type="EMBL" id="FUWV01000001">
    <property type="protein sequence ID" value="SJZ34962.1"/>
    <property type="molecule type" value="Genomic_DNA"/>
</dbReference>
<keyword evidence="4 5" id="KW-0143">Chaperone</keyword>
<dbReference type="GO" id="GO:0006364">
    <property type="term" value="P:rRNA processing"/>
    <property type="evidence" value="ECO:0007669"/>
    <property type="project" value="UniProtKB-UniRule"/>
</dbReference>
<gene>
    <name evidence="5" type="primary">rimM</name>
    <name evidence="8" type="ORF">SAMN02745973_00193</name>
</gene>
<evidence type="ECO:0000256" key="5">
    <source>
        <dbReference type="HAMAP-Rule" id="MF_00014"/>
    </source>
</evidence>
<dbReference type="Gene3D" id="2.30.30.240">
    <property type="entry name" value="PRC-barrel domain"/>
    <property type="match status" value="1"/>
</dbReference>
<dbReference type="RefSeq" id="WP_087677639.1">
    <property type="nucleotide sequence ID" value="NZ_FUWV01000001.1"/>
</dbReference>
<dbReference type="GO" id="GO:0005840">
    <property type="term" value="C:ribosome"/>
    <property type="evidence" value="ECO:0007669"/>
    <property type="project" value="InterPro"/>
</dbReference>
<evidence type="ECO:0000259" key="7">
    <source>
        <dbReference type="Pfam" id="PF24986"/>
    </source>
</evidence>
<keyword evidence="9" id="KW-1185">Reference proteome</keyword>
<dbReference type="Pfam" id="PF24986">
    <property type="entry name" value="PRC_RimM"/>
    <property type="match status" value="1"/>
</dbReference>
<dbReference type="PANTHER" id="PTHR33692">
    <property type="entry name" value="RIBOSOME MATURATION FACTOR RIMM"/>
    <property type="match status" value="1"/>
</dbReference>